<keyword evidence="4" id="KW-1185">Reference proteome</keyword>
<comment type="caution">
    <text evidence="3">The sequence shown here is derived from an EMBL/GenBank/DDBJ whole genome shotgun (WGS) entry which is preliminary data.</text>
</comment>
<dbReference type="InterPro" id="IPR052976">
    <property type="entry name" value="Scoloptoxin-like"/>
</dbReference>
<sequence length="109" mass="12651">MADCRKRMIRYFYAEIDNETSIKTGTFSNAYMSFLCPNGTVFNQATFVCEWWHNVDCSKSEQHFAKNNEFYKSNLPISSDSVEVDKHPPSARSHGYEEYPSAEEYSSSY</sequence>
<evidence type="ECO:0000256" key="1">
    <source>
        <dbReference type="SAM" id="MobiDB-lite"/>
    </source>
</evidence>
<dbReference type="Proteomes" id="UP000887159">
    <property type="component" value="Unassembled WGS sequence"/>
</dbReference>
<dbReference type="PANTHER" id="PTHR22933">
    <property type="entry name" value="FI18007P1-RELATED"/>
    <property type="match status" value="1"/>
</dbReference>
<evidence type="ECO:0000259" key="2">
    <source>
        <dbReference type="Pfam" id="PF01607"/>
    </source>
</evidence>
<dbReference type="Pfam" id="PF01607">
    <property type="entry name" value="CBM_14"/>
    <property type="match status" value="1"/>
</dbReference>
<name>A0A8X6RPM2_TRICX</name>
<dbReference type="SUPFAM" id="SSF57625">
    <property type="entry name" value="Invertebrate chitin-binding proteins"/>
    <property type="match status" value="1"/>
</dbReference>
<reference evidence="3" key="1">
    <citation type="submission" date="2020-08" db="EMBL/GenBank/DDBJ databases">
        <title>Multicomponent nature underlies the extraordinary mechanical properties of spider dragline silk.</title>
        <authorList>
            <person name="Kono N."/>
            <person name="Nakamura H."/>
            <person name="Mori M."/>
            <person name="Yoshida Y."/>
            <person name="Ohtoshi R."/>
            <person name="Malay A.D."/>
            <person name="Moran D.A.P."/>
            <person name="Tomita M."/>
            <person name="Numata K."/>
            <person name="Arakawa K."/>
        </authorList>
    </citation>
    <scope>NUCLEOTIDE SEQUENCE</scope>
</reference>
<feature type="domain" description="Chitin-binding type-2" evidence="2">
    <location>
        <begin position="33"/>
        <end position="57"/>
    </location>
</feature>
<dbReference type="AlphaFoldDB" id="A0A8X6RPM2"/>
<accession>A0A8X6RPM2</accession>
<dbReference type="InterPro" id="IPR036508">
    <property type="entry name" value="Chitin-bd_dom_sf"/>
</dbReference>
<dbReference type="PANTHER" id="PTHR22933:SF43">
    <property type="entry name" value="LP10131P"/>
    <property type="match status" value="1"/>
</dbReference>
<gene>
    <name evidence="3" type="primary">AVEN_81139_1</name>
    <name evidence="3" type="ORF">TNCV_4015011</name>
</gene>
<dbReference type="GO" id="GO:0008061">
    <property type="term" value="F:chitin binding"/>
    <property type="evidence" value="ECO:0007669"/>
    <property type="project" value="InterPro"/>
</dbReference>
<dbReference type="Gene3D" id="2.170.140.10">
    <property type="entry name" value="Chitin binding domain"/>
    <property type="match status" value="1"/>
</dbReference>
<proteinExistence type="predicted"/>
<dbReference type="InterPro" id="IPR002557">
    <property type="entry name" value="Chitin-bd_dom"/>
</dbReference>
<organism evidence="3 4">
    <name type="scientific">Trichonephila clavipes</name>
    <name type="common">Golden silk orbweaver</name>
    <name type="synonym">Nephila clavipes</name>
    <dbReference type="NCBI Taxonomy" id="2585209"/>
    <lineage>
        <taxon>Eukaryota</taxon>
        <taxon>Metazoa</taxon>
        <taxon>Ecdysozoa</taxon>
        <taxon>Arthropoda</taxon>
        <taxon>Chelicerata</taxon>
        <taxon>Arachnida</taxon>
        <taxon>Araneae</taxon>
        <taxon>Araneomorphae</taxon>
        <taxon>Entelegynae</taxon>
        <taxon>Araneoidea</taxon>
        <taxon>Nephilidae</taxon>
        <taxon>Trichonephila</taxon>
    </lineage>
</organism>
<feature type="region of interest" description="Disordered" evidence="1">
    <location>
        <begin position="79"/>
        <end position="109"/>
    </location>
</feature>
<dbReference type="GO" id="GO:0005576">
    <property type="term" value="C:extracellular region"/>
    <property type="evidence" value="ECO:0007669"/>
    <property type="project" value="InterPro"/>
</dbReference>
<evidence type="ECO:0000313" key="3">
    <source>
        <dbReference type="EMBL" id="GFX92892.1"/>
    </source>
</evidence>
<feature type="compositionally biased region" description="Low complexity" evidence="1">
    <location>
        <begin position="98"/>
        <end position="109"/>
    </location>
</feature>
<protein>
    <submittedName>
        <fullName evidence="3">Chitin-binding type-2 domain-containing protein</fullName>
    </submittedName>
</protein>
<dbReference type="EMBL" id="BMAU01021169">
    <property type="protein sequence ID" value="GFX92892.1"/>
    <property type="molecule type" value="Genomic_DNA"/>
</dbReference>
<evidence type="ECO:0000313" key="4">
    <source>
        <dbReference type="Proteomes" id="UP000887159"/>
    </source>
</evidence>